<evidence type="ECO:0000256" key="5">
    <source>
        <dbReference type="ARBA" id="ARBA00038359"/>
    </source>
</evidence>
<reference evidence="8" key="2">
    <citation type="journal article" date="2023" name="IMA Fungus">
        <title>Comparative genomic study of the Penicillium genus elucidates a diverse pangenome and 15 lateral gene transfer events.</title>
        <authorList>
            <person name="Petersen C."/>
            <person name="Sorensen T."/>
            <person name="Nielsen M.R."/>
            <person name="Sondergaard T.E."/>
            <person name="Sorensen J.L."/>
            <person name="Fitzpatrick D.A."/>
            <person name="Frisvad J.C."/>
            <person name="Nielsen K.L."/>
        </authorList>
    </citation>
    <scope>NUCLEOTIDE SEQUENCE</scope>
    <source>
        <strain evidence="8">IBT 15544</strain>
    </source>
</reference>
<accession>A0A9W9J487</accession>
<feature type="transmembrane region" description="Helical" evidence="6">
    <location>
        <begin position="141"/>
        <end position="168"/>
    </location>
</feature>
<sequence length="276" mass="31477">MVTLRLISRFLTVGKLWWDDWFHIIAGVFSVPLVIATNLCAKYDLGYHIYSPKFTASKVTSLLFWFYMCQIFWGLAIYFVKMSILALYLRLFPNKGLRLAVFLCMGFVTLSVVILIPLVIWQCNPIAASWELDARHHAKCLSLSGVAYANAAVNIATEITILIIPLPVIRKLQINRAKAISLYVLFGAGLLVIAIASARVPSIGHIATLDDPTYKNVPLTDGTKSTRIWELWKRNTRKIQWLGWYSHQQTKLFCRFRNVWLPSTIEAYGGQHKENQ</sequence>
<dbReference type="InterPro" id="IPR052337">
    <property type="entry name" value="SAT4-like"/>
</dbReference>
<feature type="transmembrane region" description="Helical" evidence="6">
    <location>
        <begin position="99"/>
        <end position="121"/>
    </location>
</feature>
<keyword evidence="3 6" id="KW-1133">Transmembrane helix</keyword>
<evidence type="ECO:0000259" key="7">
    <source>
        <dbReference type="Pfam" id="PF20684"/>
    </source>
</evidence>
<evidence type="ECO:0000256" key="2">
    <source>
        <dbReference type="ARBA" id="ARBA00022692"/>
    </source>
</evidence>
<dbReference type="EMBL" id="JAPQKR010000016">
    <property type="protein sequence ID" value="KAJ5190348.1"/>
    <property type="molecule type" value="Genomic_DNA"/>
</dbReference>
<dbReference type="InterPro" id="IPR049326">
    <property type="entry name" value="Rhodopsin_dom_fungi"/>
</dbReference>
<protein>
    <recommendedName>
        <fullName evidence="7">Rhodopsin domain-containing protein</fullName>
    </recommendedName>
</protein>
<feature type="domain" description="Rhodopsin" evidence="7">
    <location>
        <begin position="4"/>
        <end position="219"/>
    </location>
</feature>
<feature type="transmembrane region" description="Helical" evidence="6">
    <location>
        <begin position="64"/>
        <end position="87"/>
    </location>
</feature>
<organism evidence="8 9">
    <name type="scientific">Penicillium cinerascens</name>
    <dbReference type="NCBI Taxonomy" id="70096"/>
    <lineage>
        <taxon>Eukaryota</taxon>
        <taxon>Fungi</taxon>
        <taxon>Dikarya</taxon>
        <taxon>Ascomycota</taxon>
        <taxon>Pezizomycotina</taxon>
        <taxon>Eurotiomycetes</taxon>
        <taxon>Eurotiomycetidae</taxon>
        <taxon>Eurotiales</taxon>
        <taxon>Aspergillaceae</taxon>
        <taxon>Penicillium</taxon>
    </lineage>
</organism>
<proteinExistence type="inferred from homology"/>
<name>A0A9W9J487_9EURO</name>
<dbReference type="RefSeq" id="XP_058303288.1">
    <property type="nucleotide sequence ID" value="XM_058456389.1"/>
</dbReference>
<feature type="transmembrane region" description="Helical" evidence="6">
    <location>
        <begin position="21"/>
        <end position="44"/>
    </location>
</feature>
<comment type="subcellular location">
    <subcellularLocation>
        <location evidence="1">Membrane</location>
        <topology evidence="1">Multi-pass membrane protein</topology>
    </subcellularLocation>
</comment>
<keyword evidence="9" id="KW-1185">Reference proteome</keyword>
<dbReference type="GO" id="GO:0016020">
    <property type="term" value="C:membrane"/>
    <property type="evidence" value="ECO:0007669"/>
    <property type="project" value="UniProtKB-SubCell"/>
</dbReference>
<evidence type="ECO:0000313" key="8">
    <source>
        <dbReference type="EMBL" id="KAJ5190348.1"/>
    </source>
</evidence>
<gene>
    <name evidence="8" type="ORF">N7498_009333</name>
</gene>
<evidence type="ECO:0000256" key="4">
    <source>
        <dbReference type="ARBA" id="ARBA00023136"/>
    </source>
</evidence>
<evidence type="ECO:0000256" key="1">
    <source>
        <dbReference type="ARBA" id="ARBA00004141"/>
    </source>
</evidence>
<dbReference type="Proteomes" id="UP001150904">
    <property type="component" value="Unassembled WGS sequence"/>
</dbReference>
<dbReference type="PANTHER" id="PTHR33048:SF47">
    <property type="entry name" value="INTEGRAL MEMBRANE PROTEIN-RELATED"/>
    <property type="match status" value="1"/>
</dbReference>
<comment type="caution">
    <text evidence="8">The sequence shown here is derived from an EMBL/GenBank/DDBJ whole genome shotgun (WGS) entry which is preliminary data.</text>
</comment>
<dbReference type="AlphaFoldDB" id="A0A9W9J487"/>
<dbReference type="OrthoDB" id="2496787at2759"/>
<feature type="transmembrane region" description="Helical" evidence="6">
    <location>
        <begin position="180"/>
        <end position="198"/>
    </location>
</feature>
<keyword evidence="2 6" id="KW-0812">Transmembrane</keyword>
<evidence type="ECO:0000256" key="6">
    <source>
        <dbReference type="SAM" id="Phobius"/>
    </source>
</evidence>
<evidence type="ECO:0000313" key="9">
    <source>
        <dbReference type="Proteomes" id="UP001150904"/>
    </source>
</evidence>
<comment type="similarity">
    <text evidence="5">Belongs to the SAT4 family.</text>
</comment>
<evidence type="ECO:0000256" key="3">
    <source>
        <dbReference type="ARBA" id="ARBA00022989"/>
    </source>
</evidence>
<dbReference type="Pfam" id="PF20684">
    <property type="entry name" value="Fung_rhodopsin"/>
    <property type="match status" value="1"/>
</dbReference>
<keyword evidence="4 6" id="KW-0472">Membrane</keyword>
<reference evidence="8" key="1">
    <citation type="submission" date="2022-12" db="EMBL/GenBank/DDBJ databases">
        <authorList>
            <person name="Petersen C."/>
        </authorList>
    </citation>
    <scope>NUCLEOTIDE SEQUENCE</scope>
    <source>
        <strain evidence="8">IBT 15544</strain>
    </source>
</reference>
<dbReference type="PANTHER" id="PTHR33048">
    <property type="entry name" value="PTH11-LIKE INTEGRAL MEMBRANE PROTEIN (AFU_ORTHOLOGUE AFUA_5G11245)"/>
    <property type="match status" value="1"/>
</dbReference>
<dbReference type="GeneID" id="83183690"/>